<dbReference type="EMBL" id="JAATVY010000022">
    <property type="protein sequence ID" value="NJC72883.1"/>
    <property type="molecule type" value="Genomic_DNA"/>
</dbReference>
<organism evidence="1 2">
    <name type="scientific">Planosporangium thailandense</name>
    <dbReference type="NCBI Taxonomy" id="765197"/>
    <lineage>
        <taxon>Bacteria</taxon>
        <taxon>Bacillati</taxon>
        <taxon>Actinomycetota</taxon>
        <taxon>Actinomycetes</taxon>
        <taxon>Micromonosporales</taxon>
        <taxon>Micromonosporaceae</taxon>
        <taxon>Planosporangium</taxon>
    </lineage>
</organism>
<gene>
    <name evidence="1" type="ORF">HC031_24640</name>
</gene>
<sequence length="297" mass="33421">MTGAVAQAAAYLRMLLLRTGEYRNRWERRARQPCPEEVDVDAVAQVLAETGDGGADPVTIARQALDGSALDAGTVRLFARAFALDGRDATRLHELLRGSASVRVITGEARSLQEQIQQSGPPRHRTLALHELHVLGPDGTPAEHRTIQVIRAEVDGLTAYPYRFDTDELAVEVTRGGRVGDRIYRITDTLYAVDILLDRPLAAGETAFTQVRTTFFYRTPPPPEFRRGVLRRTDDVTLWVKFHPRRVPARVWLARWDGIDHARIVDRQPAELDDDLAVHGRFGPIERAVVGFYWEWD</sequence>
<keyword evidence="2" id="KW-1185">Reference proteome</keyword>
<proteinExistence type="predicted"/>
<accession>A0ABX0Y3G0</accession>
<name>A0ABX0Y3G0_9ACTN</name>
<evidence type="ECO:0000313" key="2">
    <source>
        <dbReference type="Proteomes" id="UP000722989"/>
    </source>
</evidence>
<comment type="caution">
    <text evidence="1">The sequence shown here is derived from an EMBL/GenBank/DDBJ whole genome shotgun (WGS) entry which is preliminary data.</text>
</comment>
<reference evidence="1 2" key="1">
    <citation type="submission" date="2020-03" db="EMBL/GenBank/DDBJ databases">
        <title>WGS of the type strain of Planosporangium spp.</title>
        <authorList>
            <person name="Thawai C."/>
        </authorList>
    </citation>
    <scope>NUCLEOTIDE SEQUENCE [LARGE SCALE GENOMIC DNA]</scope>
    <source>
        <strain evidence="1 2">TBRC 5610</strain>
    </source>
</reference>
<evidence type="ECO:0008006" key="3">
    <source>
        <dbReference type="Google" id="ProtNLM"/>
    </source>
</evidence>
<dbReference type="RefSeq" id="WP_167927783.1">
    <property type="nucleotide sequence ID" value="NZ_JAATVY010000022.1"/>
</dbReference>
<protein>
    <recommendedName>
        <fullName evidence="3">PE-PGRS family protein</fullName>
    </recommendedName>
</protein>
<evidence type="ECO:0000313" key="1">
    <source>
        <dbReference type="EMBL" id="NJC72883.1"/>
    </source>
</evidence>
<dbReference type="Proteomes" id="UP000722989">
    <property type="component" value="Unassembled WGS sequence"/>
</dbReference>